<sequence length="99" mass="11179">MEWYAYIEQDDEVKKTKVLTPCLVQEEKLPPCPLQAKDLLNLTHLARGLGQSRYARISLENGRLHLYSLGASVPPRCAVTLQVGWSGPRTSSEYFSSRD</sequence>
<accession>A0A5B7H0M0</accession>
<name>A0A5B7H0M0_PORTR</name>
<dbReference type="Proteomes" id="UP000324222">
    <property type="component" value="Unassembled WGS sequence"/>
</dbReference>
<reference evidence="1 2" key="1">
    <citation type="submission" date="2019-05" db="EMBL/GenBank/DDBJ databases">
        <title>Another draft genome of Portunus trituberculatus and its Hox gene families provides insights of decapod evolution.</title>
        <authorList>
            <person name="Jeong J.-H."/>
            <person name="Song I."/>
            <person name="Kim S."/>
            <person name="Choi T."/>
            <person name="Kim D."/>
            <person name="Ryu S."/>
            <person name="Kim W."/>
        </authorList>
    </citation>
    <scope>NUCLEOTIDE SEQUENCE [LARGE SCALE GENOMIC DNA]</scope>
    <source>
        <tissue evidence="1">Muscle</tissue>
    </source>
</reference>
<evidence type="ECO:0000313" key="2">
    <source>
        <dbReference type="Proteomes" id="UP000324222"/>
    </source>
</evidence>
<protein>
    <submittedName>
        <fullName evidence="1">Uncharacterized protein</fullName>
    </submittedName>
</protein>
<keyword evidence="2" id="KW-1185">Reference proteome</keyword>
<evidence type="ECO:0000313" key="1">
    <source>
        <dbReference type="EMBL" id="MPC64612.1"/>
    </source>
</evidence>
<gene>
    <name evidence="1" type="ORF">E2C01_058730</name>
</gene>
<organism evidence="1 2">
    <name type="scientific">Portunus trituberculatus</name>
    <name type="common">Swimming crab</name>
    <name type="synonym">Neptunus trituberculatus</name>
    <dbReference type="NCBI Taxonomy" id="210409"/>
    <lineage>
        <taxon>Eukaryota</taxon>
        <taxon>Metazoa</taxon>
        <taxon>Ecdysozoa</taxon>
        <taxon>Arthropoda</taxon>
        <taxon>Crustacea</taxon>
        <taxon>Multicrustacea</taxon>
        <taxon>Malacostraca</taxon>
        <taxon>Eumalacostraca</taxon>
        <taxon>Eucarida</taxon>
        <taxon>Decapoda</taxon>
        <taxon>Pleocyemata</taxon>
        <taxon>Brachyura</taxon>
        <taxon>Eubrachyura</taxon>
        <taxon>Portunoidea</taxon>
        <taxon>Portunidae</taxon>
        <taxon>Portuninae</taxon>
        <taxon>Portunus</taxon>
    </lineage>
</organism>
<proteinExistence type="predicted"/>
<dbReference type="AlphaFoldDB" id="A0A5B7H0M0"/>
<comment type="caution">
    <text evidence="1">The sequence shown here is derived from an EMBL/GenBank/DDBJ whole genome shotgun (WGS) entry which is preliminary data.</text>
</comment>
<dbReference type="EMBL" id="VSRR010022314">
    <property type="protein sequence ID" value="MPC64612.1"/>
    <property type="molecule type" value="Genomic_DNA"/>
</dbReference>